<evidence type="ECO:0000313" key="1">
    <source>
        <dbReference type="EMBL" id="KAF2311580.1"/>
    </source>
</evidence>
<dbReference type="AlphaFoldDB" id="A0A6A6MD37"/>
<reference evidence="1 2" key="1">
    <citation type="journal article" date="2020" name="Mol. Plant">
        <title>The Chromosome-Based Rubber Tree Genome Provides New Insights into Spurge Genome Evolution and Rubber Biosynthesis.</title>
        <authorList>
            <person name="Liu J."/>
            <person name="Shi C."/>
            <person name="Shi C.C."/>
            <person name="Li W."/>
            <person name="Zhang Q.J."/>
            <person name="Zhang Y."/>
            <person name="Li K."/>
            <person name="Lu H.F."/>
            <person name="Shi C."/>
            <person name="Zhu S.T."/>
            <person name="Xiao Z.Y."/>
            <person name="Nan H."/>
            <person name="Yue Y."/>
            <person name="Zhu X.G."/>
            <person name="Wu Y."/>
            <person name="Hong X.N."/>
            <person name="Fan G.Y."/>
            <person name="Tong Y."/>
            <person name="Zhang D."/>
            <person name="Mao C.L."/>
            <person name="Liu Y.L."/>
            <person name="Hao S.J."/>
            <person name="Liu W.Q."/>
            <person name="Lv M.Q."/>
            <person name="Zhang H.B."/>
            <person name="Liu Y."/>
            <person name="Hu-Tang G.R."/>
            <person name="Wang J.P."/>
            <person name="Wang J.H."/>
            <person name="Sun Y.H."/>
            <person name="Ni S.B."/>
            <person name="Chen W.B."/>
            <person name="Zhang X.C."/>
            <person name="Jiao Y.N."/>
            <person name="Eichler E.E."/>
            <person name="Li G.H."/>
            <person name="Liu X."/>
            <person name="Gao L.Z."/>
        </authorList>
    </citation>
    <scope>NUCLEOTIDE SEQUENCE [LARGE SCALE GENOMIC DNA]</scope>
    <source>
        <strain evidence="2">cv. GT1</strain>
        <tissue evidence="1">Leaf</tissue>
    </source>
</reference>
<protein>
    <submittedName>
        <fullName evidence="1">Uncharacterized protein</fullName>
    </submittedName>
</protein>
<sequence>MAEKMLAGDIKEGDSVIVDVDSDGNVIVLNGSSGSPESLPDVLSIVLLDRSARILERYLLGASWSSFQPCMVPNVALSMLSLPDESSADELRRSSPLLLLG</sequence>
<gene>
    <name evidence="1" type="ORF">GH714_024989</name>
</gene>
<dbReference type="Proteomes" id="UP000467840">
    <property type="component" value="Chromosome 14"/>
</dbReference>
<organism evidence="1 2">
    <name type="scientific">Hevea brasiliensis</name>
    <name type="common">Para rubber tree</name>
    <name type="synonym">Siphonia brasiliensis</name>
    <dbReference type="NCBI Taxonomy" id="3981"/>
    <lineage>
        <taxon>Eukaryota</taxon>
        <taxon>Viridiplantae</taxon>
        <taxon>Streptophyta</taxon>
        <taxon>Embryophyta</taxon>
        <taxon>Tracheophyta</taxon>
        <taxon>Spermatophyta</taxon>
        <taxon>Magnoliopsida</taxon>
        <taxon>eudicotyledons</taxon>
        <taxon>Gunneridae</taxon>
        <taxon>Pentapetalae</taxon>
        <taxon>rosids</taxon>
        <taxon>fabids</taxon>
        <taxon>Malpighiales</taxon>
        <taxon>Euphorbiaceae</taxon>
        <taxon>Crotonoideae</taxon>
        <taxon>Micrandreae</taxon>
        <taxon>Hevea</taxon>
    </lineage>
</organism>
<accession>A0A6A6MD37</accession>
<dbReference type="EMBL" id="JAAGAX010000006">
    <property type="protein sequence ID" value="KAF2311580.1"/>
    <property type="molecule type" value="Genomic_DNA"/>
</dbReference>
<evidence type="ECO:0000313" key="2">
    <source>
        <dbReference type="Proteomes" id="UP000467840"/>
    </source>
</evidence>
<keyword evidence="2" id="KW-1185">Reference proteome</keyword>
<proteinExistence type="predicted"/>
<name>A0A6A6MD37_HEVBR</name>
<comment type="caution">
    <text evidence="1">The sequence shown here is derived from an EMBL/GenBank/DDBJ whole genome shotgun (WGS) entry which is preliminary data.</text>
</comment>